<dbReference type="CDD" id="cd04459">
    <property type="entry name" value="Rho_CSD"/>
    <property type="match status" value="1"/>
</dbReference>
<dbReference type="SMART" id="SM00357">
    <property type="entry name" value="CSP"/>
    <property type="match status" value="1"/>
</dbReference>
<dbReference type="GO" id="GO:0003723">
    <property type="term" value="F:RNA binding"/>
    <property type="evidence" value="ECO:0007669"/>
    <property type="project" value="InterPro"/>
</dbReference>
<accession>A0A382U9T9</accession>
<dbReference type="PROSITE" id="PS51856">
    <property type="entry name" value="RHO_RNA_BD"/>
    <property type="match status" value="1"/>
</dbReference>
<dbReference type="InterPro" id="IPR011112">
    <property type="entry name" value="Rho-like_N"/>
</dbReference>
<dbReference type="GO" id="GO:0006353">
    <property type="term" value="P:DNA-templated transcription termination"/>
    <property type="evidence" value="ECO:0007669"/>
    <property type="project" value="InterPro"/>
</dbReference>
<organism evidence="2">
    <name type="scientific">marine metagenome</name>
    <dbReference type="NCBI Taxonomy" id="408172"/>
    <lineage>
        <taxon>unclassified sequences</taxon>
        <taxon>metagenomes</taxon>
        <taxon>ecological metagenomes</taxon>
    </lineage>
</organism>
<dbReference type="Gene3D" id="2.40.50.140">
    <property type="entry name" value="Nucleic acid-binding proteins"/>
    <property type="match status" value="1"/>
</dbReference>
<dbReference type="InterPro" id="IPR011129">
    <property type="entry name" value="CSD"/>
</dbReference>
<protein>
    <recommendedName>
        <fullName evidence="1">Rho RNA-BD domain-containing protein</fullName>
    </recommendedName>
</protein>
<dbReference type="Pfam" id="PF07497">
    <property type="entry name" value="Rho_RNA_bind"/>
    <property type="match status" value="1"/>
</dbReference>
<dbReference type="SMART" id="SM00959">
    <property type="entry name" value="Rho_N"/>
    <property type="match status" value="1"/>
</dbReference>
<dbReference type="PANTHER" id="PTHR46425:SF1">
    <property type="entry name" value="TRANSCRIPTION TERMINATION FACTOR RHO"/>
    <property type="match status" value="1"/>
</dbReference>
<name>A0A382U9T9_9ZZZZ</name>
<dbReference type="EMBL" id="UINC01142617">
    <property type="protein sequence ID" value="SVD31064.1"/>
    <property type="molecule type" value="Genomic_DNA"/>
</dbReference>
<evidence type="ECO:0000313" key="2">
    <source>
        <dbReference type="EMBL" id="SVD31064.1"/>
    </source>
</evidence>
<dbReference type="InterPro" id="IPR011113">
    <property type="entry name" value="Rho_RNA-bd"/>
</dbReference>
<feature type="domain" description="Rho RNA-BD" evidence="1">
    <location>
        <begin position="48"/>
        <end position="123"/>
    </location>
</feature>
<sequence length="130" mass="14702">MNIQELKKNSSEQLISQAEELGVENASTLRKQEILFAILKKFAEKGEEITGSGVLQLLQDGFGFLRAMESNYLPGPDDIYISPSQIRRFGLRTGDTVEGPVRAPKEGERYFALLQVSKINFEDPEKMRHK</sequence>
<dbReference type="GO" id="GO:0008186">
    <property type="term" value="F:ATP-dependent activity, acting on RNA"/>
    <property type="evidence" value="ECO:0007669"/>
    <property type="project" value="InterPro"/>
</dbReference>
<dbReference type="AlphaFoldDB" id="A0A382U9T9"/>
<proteinExistence type="predicted"/>
<gene>
    <name evidence="2" type="ORF">METZ01_LOCUS383918</name>
</gene>
<reference evidence="2" key="1">
    <citation type="submission" date="2018-05" db="EMBL/GenBank/DDBJ databases">
        <authorList>
            <person name="Lanie J.A."/>
            <person name="Ng W.-L."/>
            <person name="Kazmierczak K.M."/>
            <person name="Andrzejewski T.M."/>
            <person name="Davidsen T.M."/>
            <person name="Wayne K.J."/>
            <person name="Tettelin H."/>
            <person name="Glass J.I."/>
            <person name="Rusch D."/>
            <person name="Podicherti R."/>
            <person name="Tsui H.-C.T."/>
            <person name="Winkler M.E."/>
        </authorList>
    </citation>
    <scope>NUCLEOTIDE SEQUENCE</scope>
</reference>
<dbReference type="SUPFAM" id="SSF50249">
    <property type="entry name" value="Nucleic acid-binding proteins"/>
    <property type="match status" value="1"/>
</dbReference>
<dbReference type="GO" id="GO:0005524">
    <property type="term" value="F:ATP binding"/>
    <property type="evidence" value="ECO:0007669"/>
    <property type="project" value="InterPro"/>
</dbReference>
<dbReference type="InterPro" id="IPR012340">
    <property type="entry name" value="NA-bd_OB-fold"/>
</dbReference>
<evidence type="ECO:0000259" key="1">
    <source>
        <dbReference type="PROSITE" id="PS51856"/>
    </source>
</evidence>
<dbReference type="Pfam" id="PF07498">
    <property type="entry name" value="Rho_N"/>
    <property type="match status" value="1"/>
</dbReference>
<dbReference type="InterPro" id="IPR004665">
    <property type="entry name" value="Term_rho"/>
</dbReference>
<feature type="non-terminal residue" evidence="2">
    <location>
        <position position="130"/>
    </location>
</feature>
<dbReference type="SUPFAM" id="SSF68912">
    <property type="entry name" value="Rho N-terminal domain-like"/>
    <property type="match status" value="1"/>
</dbReference>
<dbReference type="Gene3D" id="1.10.720.10">
    <property type="match status" value="1"/>
</dbReference>
<dbReference type="InterPro" id="IPR036269">
    <property type="entry name" value="Rho_N_sf"/>
</dbReference>
<dbReference type="PANTHER" id="PTHR46425">
    <property type="entry name" value="TRANSCRIPTION TERMINATION FACTOR RHO"/>
    <property type="match status" value="1"/>
</dbReference>